<feature type="transmembrane region" description="Helical" evidence="8">
    <location>
        <begin position="351"/>
        <end position="369"/>
    </location>
</feature>
<accession>A0A1I5B403</accession>
<dbReference type="Proteomes" id="UP000198575">
    <property type="component" value="Unassembled WGS sequence"/>
</dbReference>
<feature type="transmembrane region" description="Helical" evidence="8">
    <location>
        <begin position="176"/>
        <end position="203"/>
    </location>
</feature>
<keyword evidence="3" id="KW-0813">Transport</keyword>
<dbReference type="GO" id="GO:0140359">
    <property type="term" value="F:ABC-type transporter activity"/>
    <property type="evidence" value="ECO:0007669"/>
    <property type="project" value="InterPro"/>
</dbReference>
<evidence type="ECO:0000313" key="11">
    <source>
        <dbReference type="Proteomes" id="UP000198575"/>
    </source>
</evidence>
<proteinExistence type="inferred from homology"/>
<feature type="transmembrane region" description="Helical" evidence="8">
    <location>
        <begin position="259"/>
        <end position="278"/>
    </location>
</feature>
<dbReference type="Pfam" id="PF12698">
    <property type="entry name" value="ABC2_membrane_3"/>
    <property type="match status" value="1"/>
</dbReference>
<keyword evidence="7 8" id="KW-0472">Membrane</keyword>
<dbReference type="PANTHER" id="PTHR30294">
    <property type="entry name" value="MEMBRANE COMPONENT OF ABC TRANSPORTER YHHJ-RELATED"/>
    <property type="match status" value="1"/>
</dbReference>
<gene>
    <name evidence="10" type="ORF">SAMN05216289_15011</name>
</gene>
<dbReference type="InterPro" id="IPR013525">
    <property type="entry name" value="ABC2_TM"/>
</dbReference>
<evidence type="ECO:0000256" key="1">
    <source>
        <dbReference type="ARBA" id="ARBA00004651"/>
    </source>
</evidence>
<dbReference type="EMBL" id="FOVF01000050">
    <property type="protein sequence ID" value="SFN69435.1"/>
    <property type="molecule type" value="Genomic_DNA"/>
</dbReference>
<evidence type="ECO:0000256" key="8">
    <source>
        <dbReference type="SAM" id="Phobius"/>
    </source>
</evidence>
<evidence type="ECO:0000259" key="9">
    <source>
        <dbReference type="PROSITE" id="PS51012"/>
    </source>
</evidence>
<evidence type="ECO:0000256" key="6">
    <source>
        <dbReference type="ARBA" id="ARBA00022989"/>
    </source>
</evidence>
<dbReference type="OrthoDB" id="9808686at2"/>
<dbReference type="InterPro" id="IPR047817">
    <property type="entry name" value="ABC2_TM_bact-type"/>
</dbReference>
<feature type="transmembrane region" description="Helical" evidence="8">
    <location>
        <begin position="232"/>
        <end position="253"/>
    </location>
</feature>
<sequence>MSTLFSISRTRLRAQIIKELLSILRDPRSRMVLVGPPLMQLLIFSFAATLDVTNVDLGIFNRDSGRASQEFVAAIAASKFVGDLHVAHSARELRELIDTRQAIAVVEIPPTFSRDASAGRAAIAQVTIDGRRANAGQLTLGYLTAIAANAGVQLDRDGKAMAEPSVVRHWFNANRIYRWFIVPGLSGILTTFIALLVTALSIARERELGTFDQLLVSPTTTLEIIISKTVPALIIGTVLGTVMICAGIFLFGIPFRGSFPLLFGCLVLFILSMVGIGLMISSVSSSQQQAILGTFAVAVPSVLMSGFATPVENMPMFLQYLAQAIPLKHFLIIVQGSFTKGMPLVDVLHNTWPLVVIAVVTLSAAGLFVRSKLQ</sequence>
<evidence type="ECO:0000256" key="4">
    <source>
        <dbReference type="ARBA" id="ARBA00022475"/>
    </source>
</evidence>
<comment type="subcellular location">
    <subcellularLocation>
        <location evidence="1">Cell membrane</location>
        <topology evidence="1">Multi-pass membrane protein</topology>
    </subcellularLocation>
</comment>
<name>A0A1I5B403_9GAMM</name>
<keyword evidence="4" id="KW-1003">Cell membrane</keyword>
<protein>
    <submittedName>
        <fullName evidence="10">ABC-2 type transport system permease protein</fullName>
    </submittedName>
</protein>
<comment type="similarity">
    <text evidence="2">Belongs to the ABC-2 integral membrane protein family.</text>
</comment>
<keyword evidence="6 8" id="KW-1133">Transmembrane helix</keyword>
<feature type="domain" description="ABC transmembrane type-2" evidence="9">
    <location>
        <begin position="147"/>
        <end position="372"/>
    </location>
</feature>
<feature type="transmembrane region" description="Helical" evidence="8">
    <location>
        <begin position="290"/>
        <end position="308"/>
    </location>
</feature>
<dbReference type="Gene3D" id="3.40.1710.10">
    <property type="entry name" value="abc type-2 transporter like domain"/>
    <property type="match status" value="1"/>
</dbReference>
<keyword evidence="5 8" id="KW-0812">Transmembrane</keyword>
<organism evidence="10 11">
    <name type="scientific">Dokdonella immobilis</name>
    <dbReference type="NCBI Taxonomy" id="578942"/>
    <lineage>
        <taxon>Bacteria</taxon>
        <taxon>Pseudomonadati</taxon>
        <taxon>Pseudomonadota</taxon>
        <taxon>Gammaproteobacteria</taxon>
        <taxon>Lysobacterales</taxon>
        <taxon>Rhodanobacteraceae</taxon>
        <taxon>Dokdonella</taxon>
    </lineage>
</organism>
<evidence type="ECO:0000313" key="10">
    <source>
        <dbReference type="EMBL" id="SFN69435.1"/>
    </source>
</evidence>
<evidence type="ECO:0000256" key="5">
    <source>
        <dbReference type="ARBA" id="ARBA00022692"/>
    </source>
</evidence>
<dbReference type="STRING" id="578942.SAMN05216289_15011"/>
<dbReference type="GO" id="GO:0005886">
    <property type="term" value="C:plasma membrane"/>
    <property type="evidence" value="ECO:0007669"/>
    <property type="project" value="UniProtKB-SubCell"/>
</dbReference>
<dbReference type="PANTHER" id="PTHR30294:SF44">
    <property type="entry name" value="MULTIDRUG ABC TRANSPORTER PERMEASE YBHR-RELATED"/>
    <property type="match status" value="1"/>
</dbReference>
<reference evidence="10 11" key="1">
    <citation type="submission" date="2016-10" db="EMBL/GenBank/DDBJ databases">
        <authorList>
            <person name="de Groot N.N."/>
        </authorList>
    </citation>
    <scope>NUCLEOTIDE SEQUENCE [LARGE SCALE GENOMIC DNA]</scope>
    <source>
        <strain evidence="10 11">CGMCC 1.7659</strain>
    </source>
</reference>
<evidence type="ECO:0000256" key="3">
    <source>
        <dbReference type="ARBA" id="ARBA00022448"/>
    </source>
</evidence>
<dbReference type="PROSITE" id="PS51012">
    <property type="entry name" value="ABC_TM2"/>
    <property type="match status" value="1"/>
</dbReference>
<dbReference type="InterPro" id="IPR051449">
    <property type="entry name" value="ABC-2_transporter_component"/>
</dbReference>
<evidence type="ECO:0000256" key="7">
    <source>
        <dbReference type="ARBA" id="ARBA00023136"/>
    </source>
</evidence>
<dbReference type="AlphaFoldDB" id="A0A1I5B403"/>
<evidence type="ECO:0000256" key="2">
    <source>
        <dbReference type="ARBA" id="ARBA00007783"/>
    </source>
</evidence>
<dbReference type="RefSeq" id="WP_092410951.1">
    <property type="nucleotide sequence ID" value="NZ_FOVF01000050.1"/>
</dbReference>
<keyword evidence="11" id="KW-1185">Reference proteome</keyword>